<keyword evidence="5" id="KW-0732">Signal</keyword>
<proteinExistence type="predicted"/>
<dbReference type="PANTHER" id="PTHR45843">
    <property type="entry name" value="PEPTIDYL-PROLYL CIS-TRANS ISOMERASE-LIKE 4"/>
    <property type="match status" value="1"/>
</dbReference>
<dbReference type="PROSITE" id="PS50072">
    <property type="entry name" value="CSA_PPIASE_2"/>
    <property type="match status" value="1"/>
</dbReference>
<evidence type="ECO:0000313" key="8">
    <source>
        <dbReference type="Proteomes" id="UP001050691"/>
    </source>
</evidence>
<dbReference type="SUPFAM" id="SSF50891">
    <property type="entry name" value="Cyclophilin-like"/>
    <property type="match status" value="1"/>
</dbReference>
<comment type="catalytic activity">
    <reaction evidence="1">
        <text>[protein]-peptidylproline (omega=180) = [protein]-peptidylproline (omega=0)</text>
        <dbReference type="Rhea" id="RHEA:16237"/>
        <dbReference type="Rhea" id="RHEA-COMP:10747"/>
        <dbReference type="Rhea" id="RHEA-COMP:10748"/>
        <dbReference type="ChEBI" id="CHEBI:83833"/>
        <dbReference type="ChEBI" id="CHEBI:83834"/>
        <dbReference type="EC" id="5.2.1.8"/>
    </reaction>
</comment>
<dbReference type="InterPro" id="IPR002130">
    <property type="entry name" value="Cyclophilin-type_PPIase_dom"/>
</dbReference>
<evidence type="ECO:0000313" key="7">
    <source>
        <dbReference type="EMBL" id="GJJ06958.1"/>
    </source>
</evidence>
<keyword evidence="4" id="KW-0539">Nucleus</keyword>
<gene>
    <name evidence="7" type="ORF">Clacol_001155</name>
</gene>
<reference evidence="7" key="1">
    <citation type="submission" date="2021-10" db="EMBL/GenBank/DDBJ databases">
        <title>De novo Genome Assembly of Clathrus columnatus (Basidiomycota, Fungi) Using Illumina and Nanopore Sequence Data.</title>
        <authorList>
            <person name="Ogiso-Tanaka E."/>
            <person name="Itagaki H."/>
            <person name="Hosoya T."/>
            <person name="Hosaka K."/>
        </authorList>
    </citation>
    <scope>NUCLEOTIDE SEQUENCE</scope>
    <source>
        <strain evidence="7">MO-923</strain>
    </source>
</reference>
<dbReference type="AlphaFoldDB" id="A0AAV5A2V0"/>
<dbReference type="PANTHER" id="PTHR45843:SF1">
    <property type="entry name" value="PEPTIDYL-PROLYL CIS-TRANS ISOMERASE-LIKE 4"/>
    <property type="match status" value="1"/>
</dbReference>
<keyword evidence="3" id="KW-0694">RNA-binding</keyword>
<evidence type="ECO:0000256" key="1">
    <source>
        <dbReference type="ARBA" id="ARBA00000971"/>
    </source>
</evidence>
<evidence type="ECO:0000256" key="3">
    <source>
        <dbReference type="ARBA" id="ARBA00022884"/>
    </source>
</evidence>
<organism evidence="7 8">
    <name type="scientific">Clathrus columnatus</name>
    <dbReference type="NCBI Taxonomy" id="1419009"/>
    <lineage>
        <taxon>Eukaryota</taxon>
        <taxon>Fungi</taxon>
        <taxon>Dikarya</taxon>
        <taxon>Basidiomycota</taxon>
        <taxon>Agaricomycotina</taxon>
        <taxon>Agaricomycetes</taxon>
        <taxon>Phallomycetidae</taxon>
        <taxon>Phallales</taxon>
        <taxon>Clathraceae</taxon>
        <taxon>Clathrus</taxon>
    </lineage>
</organism>
<evidence type="ECO:0000256" key="2">
    <source>
        <dbReference type="ARBA" id="ARBA00004123"/>
    </source>
</evidence>
<protein>
    <recommendedName>
        <fullName evidence="6">PPIase cyclophilin-type domain-containing protein</fullName>
    </recommendedName>
</protein>
<keyword evidence="8" id="KW-1185">Reference proteome</keyword>
<dbReference type="Gene3D" id="2.40.100.10">
    <property type="entry name" value="Cyclophilin-like"/>
    <property type="match status" value="1"/>
</dbReference>
<feature type="signal peptide" evidence="5">
    <location>
        <begin position="1"/>
        <end position="17"/>
    </location>
</feature>
<dbReference type="EMBL" id="BPWL01000002">
    <property type="protein sequence ID" value="GJJ06958.1"/>
    <property type="molecule type" value="Genomic_DNA"/>
</dbReference>
<dbReference type="GO" id="GO:0003755">
    <property type="term" value="F:peptidyl-prolyl cis-trans isomerase activity"/>
    <property type="evidence" value="ECO:0007669"/>
    <property type="project" value="UniProtKB-EC"/>
</dbReference>
<dbReference type="Proteomes" id="UP001050691">
    <property type="component" value="Unassembled WGS sequence"/>
</dbReference>
<feature type="chain" id="PRO_5043820140" description="PPIase cyclophilin-type domain-containing protein" evidence="5">
    <location>
        <begin position="18"/>
        <end position="206"/>
    </location>
</feature>
<feature type="domain" description="PPIase cyclophilin-type" evidence="6">
    <location>
        <begin position="16"/>
        <end position="138"/>
    </location>
</feature>
<dbReference type="GO" id="GO:0003723">
    <property type="term" value="F:RNA binding"/>
    <property type="evidence" value="ECO:0007669"/>
    <property type="project" value="UniProtKB-KW"/>
</dbReference>
<evidence type="ECO:0000256" key="5">
    <source>
        <dbReference type="SAM" id="SignalP"/>
    </source>
</evidence>
<evidence type="ECO:0000259" key="6">
    <source>
        <dbReference type="PROSITE" id="PS50072"/>
    </source>
</evidence>
<comment type="subcellular location">
    <subcellularLocation>
        <location evidence="2">Nucleus</location>
    </subcellularLocation>
</comment>
<comment type="caution">
    <text evidence="7">The sequence shown here is derived from an EMBL/GenBank/DDBJ whole genome shotgun (WGS) entry which is preliminary data.</text>
</comment>
<sequence>MFQLMKVLFFIYWKTVSKDFLAQTGDPTTTGMGGQCVNAIINPNTPRYFVPELIPNLKHVQRGTVSMAVAPGINGKFTGGSTSQFFITLDNNIEYLDGKHAVFGHIVEGFDMLDKLNEVYTDSEGRPIKDVRIHHIVILGRFNFSSAWFWILEQKTVLDDPFTDPEGLVVPDEEPNKIPNDPNLVRIAEDEELFDDLPEEEAEQQR</sequence>
<dbReference type="InterPro" id="IPR035542">
    <property type="entry name" value="CRIP"/>
</dbReference>
<name>A0AAV5A2V0_9AGAM</name>
<dbReference type="InterPro" id="IPR029000">
    <property type="entry name" value="Cyclophilin-like_dom_sf"/>
</dbReference>
<accession>A0AAV5A2V0</accession>
<dbReference type="Pfam" id="PF00160">
    <property type="entry name" value="Pro_isomerase"/>
    <property type="match status" value="1"/>
</dbReference>
<dbReference type="GO" id="GO:0005634">
    <property type="term" value="C:nucleus"/>
    <property type="evidence" value="ECO:0007669"/>
    <property type="project" value="UniProtKB-SubCell"/>
</dbReference>
<evidence type="ECO:0000256" key="4">
    <source>
        <dbReference type="ARBA" id="ARBA00023242"/>
    </source>
</evidence>